<dbReference type="OrthoDB" id="9182357at2"/>
<accession>A0A428JK98</accession>
<dbReference type="Pfam" id="PF10047">
    <property type="entry name" value="DUF2281"/>
    <property type="match status" value="1"/>
</dbReference>
<keyword evidence="3" id="KW-1185">Reference proteome</keyword>
<comment type="caution">
    <text evidence="2">The sequence shown here is derived from an EMBL/GenBank/DDBJ whole genome shotgun (WGS) entry which is preliminary data.</text>
</comment>
<dbReference type="AlphaFoldDB" id="A0A428JK98"/>
<gene>
    <name evidence="2" type="ORF">EI290_10845</name>
</gene>
<dbReference type="RefSeq" id="WP_125429693.1">
    <property type="nucleotide sequence ID" value="NZ_RWIS01000006.1"/>
</dbReference>
<protein>
    <submittedName>
        <fullName evidence="2">DUF2281 domain-containing protein</fullName>
    </submittedName>
</protein>
<dbReference type="InterPro" id="IPR018739">
    <property type="entry name" value="DUF2281"/>
</dbReference>
<sequence>MVHVKQLLHTWETLPAELQQEVVDFAEFLAQRRAGKQPLGPVSDEEIGRRRREGLGELKGKIWMADDFDAPLPDFAEY</sequence>
<evidence type="ECO:0000313" key="3">
    <source>
        <dbReference type="Proteomes" id="UP000280066"/>
    </source>
</evidence>
<evidence type="ECO:0000313" key="2">
    <source>
        <dbReference type="EMBL" id="RSK33203.1"/>
    </source>
</evidence>
<reference evidence="2 3" key="1">
    <citation type="submission" date="2018-12" db="EMBL/GenBank/DDBJ databases">
        <authorList>
            <person name="Feng G."/>
            <person name="Zhu H."/>
        </authorList>
    </citation>
    <scope>NUCLEOTIDE SEQUENCE [LARGE SCALE GENOMIC DNA]</scope>
    <source>
        <strain evidence="2 3">9PBR-2</strain>
    </source>
</reference>
<dbReference type="EMBL" id="RWIS01000006">
    <property type="protein sequence ID" value="RSK33203.1"/>
    <property type="molecule type" value="Genomic_DNA"/>
</dbReference>
<name>A0A428JK98_9BACT</name>
<organism evidence="2 3">
    <name type="scientific">Hymenobacter metallilatus</name>
    <dbReference type="NCBI Taxonomy" id="2493666"/>
    <lineage>
        <taxon>Bacteria</taxon>
        <taxon>Pseudomonadati</taxon>
        <taxon>Bacteroidota</taxon>
        <taxon>Cytophagia</taxon>
        <taxon>Cytophagales</taxon>
        <taxon>Hymenobacteraceae</taxon>
        <taxon>Hymenobacter</taxon>
    </lineage>
</organism>
<proteinExistence type="predicted"/>
<feature type="domain" description="DUF2281" evidence="1">
    <location>
        <begin position="7"/>
        <end position="78"/>
    </location>
</feature>
<evidence type="ECO:0000259" key="1">
    <source>
        <dbReference type="Pfam" id="PF10047"/>
    </source>
</evidence>
<dbReference type="Proteomes" id="UP000280066">
    <property type="component" value="Unassembled WGS sequence"/>
</dbReference>